<feature type="region of interest" description="Disordered" evidence="5">
    <location>
        <begin position="93"/>
        <end position="116"/>
    </location>
</feature>
<feature type="compositionally biased region" description="Basic and acidic residues" evidence="5">
    <location>
        <begin position="1"/>
        <end position="14"/>
    </location>
</feature>
<comment type="similarity">
    <text evidence="2">Belongs to the ashwin family.</text>
</comment>
<evidence type="ECO:0000313" key="6">
    <source>
        <dbReference type="Proteomes" id="UP001318040"/>
    </source>
</evidence>
<feature type="compositionally biased region" description="Pro residues" evidence="5">
    <location>
        <begin position="15"/>
        <end position="24"/>
    </location>
</feature>
<evidence type="ECO:0000256" key="2">
    <source>
        <dbReference type="ARBA" id="ARBA00007855"/>
    </source>
</evidence>
<sequence>MARGGEAAESREEPPQPPPQPPPQLHELLLGPPAEQQRAERLCSAIAQRGVAALGSLSGMDHAQLVALYRAHVLPLPQRELRGDSNWAQRVIQRGGTRAAQSHATAPAGSPAGLKHWNENRKRPLIVFDGASTKTVIKVRRVSAEGGGTNLPATEGKVAVKSPVPSLAQVSPRLPEPSNGAVPTSPSCVLSKGAIAPGGDAVSSVKVKRVPSVDPKREEKSVGSPEVKSKIQRIKWP</sequence>
<evidence type="ECO:0000313" key="7">
    <source>
        <dbReference type="RefSeq" id="XP_032802470.1"/>
    </source>
</evidence>
<comment type="subcellular location">
    <subcellularLocation>
        <location evidence="1">Nucleus</location>
    </subcellularLocation>
</comment>
<keyword evidence="6" id="KW-1185">Reference proteome</keyword>
<dbReference type="Pfam" id="PF15323">
    <property type="entry name" value="Ashwin"/>
    <property type="match status" value="1"/>
</dbReference>
<keyword evidence="4" id="KW-0539">Nucleus</keyword>
<dbReference type="AlphaFoldDB" id="A0AAJ7SPJ8"/>
<feature type="region of interest" description="Disordered" evidence="5">
    <location>
        <begin position="191"/>
        <end position="237"/>
    </location>
</feature>
<organism evidence="6 7">
    <name type="scientific">Petromyzon marinus</name>
    <name type="common">Sea lamprey</name>
    <dbReference type="NCBI Taxonomy" id="7757"/>
    <lineage>
        <taxon>Eukaryota</taxon>
        <taxon>Metazoa</taxon>
        <taxon>Chordata</taxon>
        <taxon>Craniata</taxon>
        <taxon>Vertebrata</taxon>
        <taxon>Cyclostomata</taxon>
        <taxon>Hyperoartia</taxon>
        <taxon>Petromyzontiformes</taxon>
        <taxon>Petromyzontidae</taxon>
        <taxon>Petromyzon</taxon>
    </lineage>
</organism>
<evidence type="ECO:0000256" key="5">
    <source>
        <dbReference type="SAM" id="MobiDB-lite"/>
    </source>
</evidence>
<dbReference type="PANTHER" id="PTHR28359:SF1">
    <property type="entry name" value="ASHWIN"/>
    <property type="match status" value="1"/>
</dbReference>
<dbReference type="GO" id="GO:0048598">
    <property type="term" value="P:embryonic morphogenesis"/>
    <property type="evidence" value="ECO:0007669"/>
    <property type="project" value="InterPro"/>
</dbReference>
<accession>A0AAJ7SPJ8</accession>
<reference evidence="7" key="1">
    <citation type="submission" date="2025-08" db="UniProtKB">
        <authorList>
            <consortium name="RefSeq"/>
        </authorList>
    </citation>
    <scope>IDENTIFICATION</scope>
    <source>
        <tissue evidence="7">Sperm</tissue>
    </source>
</reference>
<dbReference type="KEGG" id="pmrn:116938856"/>
<evidence type="ECO:0000256" key="4">
    <source>
        <dbReference type="ARBA" id="ARBA00023242"/>
    </source>
</evidence>
<proteinExistence type="inferred from homology"/>
<evidence type="ECO:0000256" key="1">
    <source>
        <dbReference type="ARBA" id="ARBA00004123"/>
    </source>
</evidence>
<dbReference type="PANTHER" id="PTHR28359">
    <property type="entry name" value="ASHWIN"/>
    <property type="match status" value="1"/>
</dbReference>
<dbReference type="GO" id="GO:0005634">
    <property type="term" value="C:nucleus"/>
    <property type="evidence" value="ECO:0007669"/>
    <property type="project" value="UniProtKB-SubCell"/>
</dbReference>
<dbReference type="InterPro" id="IPR024887">
    <property type="entry name" value="Ashwin"/>
</dbReference>
<evidence type="ECO:0000256" key="3">
    <source>
        <dbReference type="ARBA" id="ARBA00015134"/>
    </source>
</evidence>
<dbReference type="Proteomes" id="UP001318040">
    <property type="component" value="Chromosome 4"/>
</dbReference>
<dbReference type="GO" id="GO:0072669">
    <property type="term" value="C:tRNA-splicing ligase complex"/>
    <property type="evidence" value="ECO:0007669"/>
    <property type="project" value="InterPro"/>
</dbReference>
<name>A0AAJ7SPJ8_PETMA</name>
<protein>
    <recommendedName>
        <fullName evidence="3">Ashwin</fullName>
    </recommendedName>
</protein>
<feature type="region of interest" description="Disordered" evidence="5">
    <location>
        <begin position="1"/>
        <end position="36"/>
    </location>
</feature>
<gene>
    <name evidence="7" type="primary">C4H2orf49</name>
</gene>
<dbReference type="CTD" id="116938856"/>
<dbReference type="RefSeq" id="XP_032802470.1">
    <property type="nucleotide sequence ID" value="XM_032946579.1"/>
</dbReference>
<feature type="compositionally biased region" description="Low complexity" evidence="5">
    <location>
        <begin position="202"/>
        <end position="213"/>
    </location>
</feature>